<keyword evidence="4" id="KW-0249">Electron transport</keyword>
<keyword evidence="2" id="KW-0001">2Fe-2S</keyword>
<evidence type="ECO:0000256" key="5">
    <source>
        <dbReference type="ARBA" id="ARBA00023004"/>
    </source>
</evidence>
<feature type="domain" description="BFD-like [2Fe-2S]-binding" evidence="10">
    <location>
        <begin position="2"/>
        <end position="51"/>
    </location>
</feature>
<comment type="cofactor">
    <cofactor evidence="7">
        <name>[2Fe-2S] cluster</name>
        <dbReference type="ChEBI" id="CHEBI:190135"/>
    </cofactor>
</comment>
<dbReference type="Gene3D" id="1.10.10.1100">
    <property type="entry name" value="BFD-like [2Fe-2S]-binding domain"/>
    <property type="match status" value="1"/>
</dbReference>
<reference evidence="11 12" key="1">
    <citation type="submission" date="2016-10" db="EMBL/GenBank/DDBJ databases">
        <authorList>
            <person name="de Groot N.N."/>
        </authorList>
    </citation>
    <scope>NUCLEOTIDE SEQUENCE [LARGE SCALE GENOMIC DNA]</scope>
    <source>
        <strain evidence="11 12">DSM 21228</strain>
    </source>
</reference>
<dbReference type="InterPro" id="IPR041854">
    <property type="entry name" value="BFD-like_2Fe2S-bd_dom_sf"/>
</dbReference>
<gene>
    <name evidence="11" type="ORF">SAMN05660964_02774</name>
</gene>
<evidence type="ECO:0000259" key="10">
    <source>
        <dbReference type="Pfam" id="PF04324"/>
    </source>
</evidence>
<evidence type="ECO:0000313" key="12">
    <source>
        <dbReference type="Proteomes" id="UP000199397"/>
    </source>
</evidence>
<dbReference type="PANTHER" id="PTHR37424">
    <property type="entry name" value="BACTERIOFERRITIN-ASSOCIATED FERREDOXIN"/>
    <property type="match status" value="1"/>
</dbReference>
<evidence type="ECO:0000256" key="2">
    <source>
        <dbReference type="ARBA" id="ARBA00022714"/>
    </source>
</evidence>
<dbReference type="CDD" id="cd19945">
    <property type="entry name" value="Fer2_BFD"/>
    <property type="match status" value="1"/>
</dbReference>
<dbReference type="Proteomes" id="UP000199397">
    <property type="component" value="Unassembled WGS sequence"/>
</dbReference>
<evidence type="ECO:0000256" key="9">
    <source>
        <dbReference type="ARBA" id="ARBA00046332"/>
    </source>
</evidence>
<evidence type="ECO:0000256" key="3">
    <source>
        <dbReference type="ARBA" id="ARBA00022723"/>
    </source>
</evidence>
<evidence type="ECO:0000313" key="11">
    <source>
        <dbReference type="EMBL" id="SEA90045.1"/>
    </source>
</evidence>
<evidence type="ECO:0000256" key="8">
    <source>
        <dbReference type="ARBA" id="ARBA00039386"/>
    </source>
</evidence>
<dbReference type="InterPro" id="IPR052371">
    <property type="entry name" value="BFD-associated_ferredoxin"/>
</dbReference>
<accession>A0A1H4EYD6</accession>
<keyword evidence="3" id="KW-0479">Metal-binding</keyword>
<keyword evidence="6" id="KW-0411">Iron-sulfur</keyword>
<evidence type="ECO:0000256" key="4">
    <source>
        <dbReference type="ARBA" id="ARBA00022982"/>
    </source>
</evidence>
<evidence type="ECO:0000256" key="1">
    <source>
        <dbReference type="ARBA" id="ARBA00022448"/>
    </source>
</evidence>
<protein>
    <recommendedName>
        <fullName evidence="8">Bacterioferritin-associated ferredoxin</fullName>
    </recommendedName>
</protein>
<dbReference type="InterPro" id="IPR007419">
    <property type="entry name" value="BFD-like_2Fe2S-bd_dom"/>
</dbReference>
<sequence length="70" mass="7670">MYVCICHSVTDKAIKKAVKQGHDTLEAIQQELKVGTCCGRCRGHACEVIEETLSPETSLFNLNLMQGAFA</sequence>
<dbReference type="EMBL" id="FNQP01000017">
    <property type="protein sequence ID" value="SEA90045.1"/>
    <property type="molecule type" value="Genomic_DNA"/>
</dbReference>
<dbReference type="AlphaFoldDB" id="A0A1H4EYD6"/>
<organism evidence="11 12">
    <name type="scientific">Thiothrix caldifontis</name>
    <dbReference type="NCBI Taxonomy" id="525918"/>
    <lineage>
        <taxon>Bacteria</taxon>
        <taxon>Pseudomonadati</taxon>
        <taxon>Pseudomonadota</taxon>
        <taxon>Gammaproteobacteria</taxon>
        <taxon>Thiotrichales</taxon>
        <taxon>Thiotrichaceae</taxon>
        <taxon>Thiothrix</taxon>
    </lineage>
</organism>
<dbReference type="GO" id="GO:0046872">
    <property type="term" value="F:metal ion binding"/>
    <property type="evidence" value="ECO:0007669"/>
    <property type="project" value="UniProtKB-KW"/>
</dbReference>
<dbReference type="STRING" id="525918.SAMN05660964_02774"/>
<proteinExistence type="inferred from homology"/>
<keyword evidence="5" id="KW-0408">Iron</keyword>
<dbReference type="GO" id="GO:0051537">
    <property type="term" value="F:2 iron, 2 sulfur cluster binding"/>
    <property type="evidence" value="ECO:0007669"/>
    <property type="project" value="UniProtKB-KW"/>
</dbReference>
<dbReference type="OrthoDB" id="9815350at2"/>
<dbReference type="PANTHER" id="PTHR37424:SF1">
    <property type="entry name" value="BACTERIOFERRITIN-ASSOCIATED FERREDOXIN"/>
    <property type="match status" value="1"/>
</dbReference>
<dbReference type="RefSeq" id="WP_093069570.1">
    <property type="nucleotide sequence ID" value="NZ_FNQP01000017.1"/>
</dbReference>
<name>A0A1H4EYD6_9GAMM</name>
<keyword evidence="1" id="KW-0813">Transport</keyword>
<dbReference type="Pfam" id="PF04324">
    <property type="entry name" value="Fer2_BFD"/>
    <property type="match status" value="1"/>
</dbReference>
<evidence type="ECO:0000256" key="7">
    <source>
        <dbReference type="ARBA" id="ARBA00034078"/>
    </source>
</evidence>
<comment type="similarity">
    <text evidence="9">Belongs to the Bfd family.</text>
</comment>
<evidence type="ECO:0000256" key="6">
    <source>
        <dbReference type="ARBA" id="ARBA00023014"/>
    </source>
</evidence>
<keyword evidence="12" id="KW-1185">Reference proteome</keyword>